<dbReference type="FunFam" id="3.30.200.20:FF:000547">
    <property type="entry name" value="Serine/threonine-protein kinase prk-2"/>
    <property type="match status" value="1"/>
</dbReference>
<sequence>MVVVISIVVAAIAAASAALINRRCRRAVLSHIARAAFVWQRHLSPGVVLIEGAVIVMDGGQFTPKCWLLLPSGEVNPDLVYFPVVRMIKKKIQDLTVCFTYNVAFLQHKSHSQKQFKRDFRICDEIGRGGFGIVYDAIRVEDSRPVAVKFVEHKHVREWTMTSKQLIPTEICHLELCREIPGVVQLIDWFASSKGFMIVMERPSNCMDLFDVVSKFGRLDEVTARGIFKQVVDTVFAMYADHSLIHRDIKDENVIVDMDTGVCKLVDFGAAAFLTQACKKEFQGTRSYCPPEWFKKLVYLPLEATCWSLGVLLYIMVTGYLPFRNEIQICLGRLKFPAYVSKDCEHLIRRCLCVAPEGRATLHEIRQHKFFAEPVESYNGDFHAVIRRRSVKRTQRRRGGSFVGQSDNEDEKTGGYRKVSSEPVSVANNVSATENKPTNVVINETSDYEDDVTLEPVSLQYVVPPLKLEELDNRPDSRYENVTSPDTVTEIQIHSRETSVTTEAYQTVSDRSTSYQTPKGEIDDASSSLYYSVHDSLPDVASTSSTVDDEDGTYSSYSSTGGTLKRHNSSVIIEEEPTEEEDEEDDEDDDGVSMTTHIGCARKATVRRKEMKWEQEEANSNPLAVFDVTATIETRMVPC</sequence>
<evidence type="ECO:0000256" key="9">
    <source>
        <dbReference type="ARBA" id="ARBA00023200"/>
    </source>
</evidence>
<evidence type="ECO:0000256" key="8">
    <source>
        <dbReference type="ARBA" id="ARBA00022840"/>
    </source>
</evidence>
<protein>
    <recommendedName>
        <fullName evidence="3">Serine/threonine-protein kinase 1</fullName>
        <ecNumber evidence="2">2.7.11.1</ecNumber>
    </recommendedName>
</protein>
<dbReference type="AlphaFoldDB" id="A0AA39I8K1"/>
<evidence type="ECO:0000256" key="7">
    <source>
        <dbReference type="ARBA" id="ARBA00022777"/>
    </source>
</evidence>
<comment type="subcellular location">
    <subcellularLocation>
        <location evidence="1">Host cytoplasm</location>
    </subcellularLocation>
</comment>
<dbReference type="InterPro" id="IPR051138">
    <property type="entry name" value="PIM_Ser/Thr_kinase"/>
</dbReference>
<feature type="compositionally biased region" description="Low complexity" evidence="13">
    <location>
        <begin position="553"/>
        <end position="563"/>
    </location>
</feature>
<keyword evidence="9" id="KW-1035">Host cytoplasm</keyword>
<comment type="catalytic activity">
    <reaction evidence="11">
        <text>L-seryl-[protein] + ATP = O-phospho-L-seryl-[protein] + ADP + H(+)</text>
        <dbReference type="Rhea" id="RHEA:17989"/>
        <dbReference type="Rhea" id="RHEA-COMP:9863"/>
        <dbReference type="Rhea" id="RHEA-COMP:11604"/>
        <dbReference type="ChEBI" id="CHEBI:15378"/>
        <dbReference type="ChEBI" id="CHEBI:29999"/>
        <dbReference type="ChEBI" id="CHEBI:30616"/>
        <dbReference type="ChEBI" id="CHEBI:83421"/>
        <dbReference type="ChEBI" id="CHEBI:456216"/>
        <dbReference type="EC" id="2.7.11.1"/>
    </reaction>
</comment>
<dbReference type="Proteomes" id="UP001175271">
    <property type="component" value="Unassembled WGS sequence"/>
</dbReference>
<gene>
    <name evidence="15" type="ORF">QR680_013926</name>
</gene>
<dbReference type="EC" id="2.7.11.1" evidence="2"/>
<feature type="binding site" evidence="12">
    <location>
        <position position="149"/>
    </location>
    <ligand>
        <name>ATP</name>
        <dbReference type="ChEBI" id="CHEBI:30616"/>
    </ligand>
</feature>
<accession>A0AA39I8K1</accession>
<evidence type="ECO:0000313" key="15">
    <source>
        <dbReference type="EMBL" id="KAK0419055.1"/>
    </source>
</evidence>
<evidence type="ECO:0000256" key="11">
    <source>
        <dbReference type="ARBA" id="ARBA00048679"/>
    </source>
</evidence>
<evidence type="ECO:0000256" key="10">
    <source>
        <dbReference type="ARBA" id="ARBA00047899"/>
    </source>
</evidence>
<dbReference type="FunFam" id="1.10.510.10:FF:000708">
    <property type="entry name" value="serine/threonine-protein kinase par-1-like"/>
    <property type="match status" value="1"/>
</dbReference>
<keyword evidence="6 12" id="KW-0547">Nucleotide-binding</keyword>
<evidence type="ECO:0000313" key="16">
    <source>
        <dbReference type="Proteomes" id="UP001175271"/>
    </source>
</evidence>
<dbReference type="SMART" id="SM00220">
    <property type="entry name" value="S_TKc"/>
    <property type="match status" value="1"/>
</dbReference>
<feature type="region of interest" description="Disordered" evidence="13">
    <location>
        <begin position="396"/>
        <end position="425"/>
    </location>
</feature>
<feature type="compositionally biased region" description="Acidic residues" evidence="13">
    <location>
        <begin position="573"/>
        <end position="591"/>
    </location>
</feature>
<dbReference type="EMBL" id="JAUCMV010000002">
    <property type="protein sequence ID" value="KAK0419055.1"/>
    <property type="molecule type" value="Genomic_DNA"/>
</dbReference>
<reference evidence="15" key="1">
    <citation type="submission" date="2023-06" db="EMBL/GenBank/DDBJ databases">
        <title>Genomic analysis of the entomopathogenic nematode Steinernema hermaphroditum.</title>
        <authorList>
            <person name="Schwarz E.M."/>
            <person name="Heppert J.K."/>
            <person name="Baniya A."/>
            <person name="Schwartz H.T."/>
            <person name="Tan C.-H."/>
            <person name="Antoshechkin I."/>
            <person name="Sternberg P.W."/>
            <person name="Goodrich-Blair H."/>
            <person name="Dillman A.R."/>
        </authorList>
    </citation>
    <scope>NUCLEOTIDE SEQUENCE</scope>
    <source>
        <strain evidence="15">PS9179</strain>
        <tissue evidence="15">Whole animal</tissue>
    </source>
</reference>
<feature type="region of interest" description="Disordered" evidence="13">
    <location>
        <begin position="540"/>
        <end position="598"/>
    </location>
</feature>
<dbReference type="PANTHER" id="PTHR22984:SF25">
    <property type="entry name" value="PROTEIN KINASE DOMAIN-CONTAINING PROTEIN"/>
    <property type="match status" value="1"/>
</dbReference>
<feature type="domain" description="Protein kinase" evidence="14">
    <location>
        <begin position="120"/>
        <end position="371"/>
    </location>
</feature>
<feature type="compositionally biased region" description="Polar residues" evidence="13">
    <location>
        <begin position="497"/>
        <end position="517"/>
    </location>
</feature>
<dbReference type="SUPFAM" id="SSF56112">
    <property type="entry name" value="Protein kinase-like (PK-like)"/>
    <property type="match status" value="1"/>
</dbReference>
<dbReference type="GO" id="GO:0004674">
    <property type="term" value="F:protein serine/threonine kinase activity"/>
    <property type="evidence" value="ECO:0007669"/>
    <property type="project" value="UniProtKB-KW"/>
</dbReference>
<keyword evidence="8 12" id="KW-0067">ATP-binding</keyword>
<evidence type="ECO:0000256" key="6">
    <source>
        <dbReference type="ARBA" id="ARBA00022741"/>
    </source>
</evidence>
<keyword evidence="7" id="KW-0418">Kinase</keyword>
<dbReference type="PANTHER" id="PTHR22984">
    <property type="entry name" value="SERINE/THREONINE-PROTEIN KINASE PIM"/>
    <property type="match status" value="1"/>
</dbReference>
<evidence type="ECO:0000256" key="2">
    <source>
        <dbReference type="ARBA" id="ARBA00012513"/>
    </source>
</evidence>
<dbReference type="GO" id="GO:0030430">
    <property type="term" value="C:host cell cytoplasm"/>
    <property type="evidence" value="ECO:0007669"/>
    <property type="project" value="UniProtKB-SubCell"/>
</dbReference>
<evidence type="ECO:0000256" key="13">
    <source>
        <dbReference type="SAM" id="MobiDB-lite"/>
    </source>
</evidence>
<proteinExistence type="predicted"/>
<name>A0AA39I8K1_9BILA</name>
<evidence type="ECO:0000256" key="3">
    <source>
        <dbReference type="ARBA" id="ARBA00016885"/>
    </source>
</evidence>
<dbReference type="Pfam" id="PF00069">
    <property type="entry name" value="Pkinase"/>
    <property type="match status" value="1"/>
</dbReference>
<dbReference type="PROSITE" id="PS00108">
    <property type="entry name" value="PROTEIN_KINASE_ST"/>
    <property type="match status" value="1"/>
</dbReference>
<keyword evidence="16" id="KW-1185">Reference proteome</keyword>
<dbReference type="Gene3D" id="1.10.510.10">
    <property type="entry name" value="Transferase(Phosphotransferase) domain 1"/>
    <property type="match status" value="1"/>
</dbReference>
<comment type="caution">
    <text evidence="15">The sequence shown here is derived from an EMBL/GenBank/DDBJ whole genome shotgun (WGS) entry which is preliminary data.</text>
</comment>
<feature type="region of interest" description="Disordered" evidence="13">
    <location>
        <begin position="497"/>
        <end position="522"/>
    </location>
</feature>
<dbReference type="PROSITE" id="PS50011">
    <property type="entry name" value="PROTEIN_KINASE_DOM"/>
    <property type="match status" value="1"/>
</dbReference>
<dbReference type="GO" id="GO:0005737">
    <property type="term" value="C:cytoplasm"/>
    <property type="evidence" value="ECO:0007669"/>
    <property type="project" value="TreeGrafter"/>
</dbReference>
<dbReference type="InterPro" id="IPR017441">
    <property type="entry name" value="Protein_kinase_ATP_BS"/>
</dbReference>
<keyword evidence="5" id="KW-0808">Transferase</keyword>
<dbReference type="Gene3D" id="3.30.200.20">
    <property type="entry name" value="Phosphorylase Kinase, domain 1"/>
    <property type="match status" value="1"/>
</dbReference>
<dbReference type="InterPro" id="IPR011009">
    <property type="entry name" value="Kinase-like_dom_sf"/>
</dbReference>
<organism evidence="15 16">
    <name type="scientific">Steinernema hermaphroditum</name>
    <dbReference type="NCBI Taxonomy" id="289476"/>
    <lineage>
        <taxon>Eukaryota</taxon>
        <taxon>Metazoa</taxon>
        <taxon>Ecdysozoa</taxon>
        <taxon>Nematoda</taxon>
        <taxon>Chromadorea</taxon>
        <taxon>Rhabditida</taxon>
        <taxon>Tylenchina</taxon>
        <taxon>Panagrolaimomorpha</taxon>
        <taxon>Strongyloidoidea</taxon>
        <taxon>Steinernematidae</taxon>
        <taxon>Steinernema</taxon>
    </lineage>
</organism>
<evidence type="ECO:0000256" key="4">
    <source>
        <dbReference type="ARBA" id="ARBA00022527"/>
    </source>
</evidence>
<keyword evidence="4" id="KW-0723">Serine/threonine-protein kinase</keyword>
<comment type="catalytic activity">
    <reaction evidence="10">
        <text>L-threonyl-[protein] + ATP = O-phospho-L-threonyl-[protein] + ADP + H(+)</text>
        <dbReference type="Rhea" id="RHEA:46608"/>
        <dbReference type="Rhea" id="RHEA-COMP:11060"/>
        <dbReference type="Rhea" id="RHEA-COMP:11605"/>
        <dbReference type="ChEBI" id="CHEBI:15378"/>
        <dbReference type="ChEBI" id="CHEBI:30013"/>
        <dbReference type="ChEBI" id="CHEBI:30616"/>
        <dbReference type="ChEBI" id="CHEBI:61977"/>
        <dbReference type="ChEBI" id="CHEBI:456216"/>
        <dbReference type="EC" id="2.7.11.1"/>
    </reaction>
</comment>
<dbReference type="PROSITE" id="PS00107">
    <property type="entry name" value="PROTEIN_KINASE_ATP"/>
    <property type="match status" value="1"/>
</dbReference>
<evidence type="ECO:0000256" key="12">
    <source>
        <dbReference type="PROSITE-ProRule" id="PRU10141"/>
    </source>
</evidence>
<evidence type="ECO:0000259" key="14">
    <source>
        <dbReference type="PROSITE" id="PS50011"/>
    </source>
</evidence>
<dbReference type="GO" id="GO:0005524">
    <property type="term" value="F:ATP binding"/>
    <property type="evidence" value="ECO:0007669"/>
    <property type="project" value="UniProtKB-UniRule"/>
</dbReference>
<dbReference type="InterPro" id="IPR000719">
    <property type="entry name" value="Prot_kinase_dom"/>
</dbReference>
<evidence type="ECO:0000256" key="5">
    <source>
        <dbReference type="ARBA" id="ARBA00022679"/>
    </source>
</evidence>
<dbReference type="InterPro" id="IPR008271">
    <property type="entry name" value="Ser/Thr_kinase_AS"/>
</dbReference>
<evidence type="ECO:0000256" key="1">
    <source>
        <dbReference type="ARBA" id="ARBA00004192"/>
    </source>
</evidence>